<proteinExistence type="inferred from homology"/>
<comment type="subcellular location">
    <subcellularLocation>
        <location evidence="1">Cell membrane</location>
        <topology evidence="1">Multi-pass membrane protein</topology>
    </subcellularLocation>
</comment>
<feature type="transmembrane region" description="Helical" evidence="8">
    <location>
        <begin position="245"/>
        <end position="264"/>
    </location>
</feature>
<feature type="transmembrane region" description="Helical" evidence="8">
    <location>
        <begin position="111"/>
        <end position="130"/>
    </location>
</feature>
<evidence type="ECO:0000256" key="8">
    <source>
        <dbReference type="SAM" id="Phobius"/>
    </source>
</evidence>
<evidence type="ECO:0000256" key="6">
    <source>
        <dbReference type="ARBA" id="ARBA00022989"/>
    </source>
</evidence>
<feature type="transmembrane region" description="Helical" evidence="8">
    <location>
        <begin position="302"/>
        <end position="319"/>
    </location>
</feature>
<keyword evidence="10" id="KW-1185">Reference proteome</keyword>
<protein>
    <submittedName>
        <fullName evidence="9">Iron ABC transporter permease</fullName>
    </submittedName>
</protein>
<evidence type="ECO:0000256" key="4">
    <source>
        <dbReference type="ARBA" id="ARBA00022475"/>
    </source>
</evidence>
<dbReference type="PANTHER" id="PTHR30472:SF1">
    <property type="entry name" value="FE(3+) DICITRATE TRANSPORT SYSTEM PERMEASE PROTEIN FECC-RELATED"/>
    <property type="match status" value="1"/>
</dbReference>
<comment type="similarity">
    <text evidence="2">Belongs to the binding-protein-dependent transport system permease family. FecCD subfamily.</text>
</comment>
<keyword evidence="4" id="KW-1003">Cell membrane</keyword>
<feature type="transmembrane region" description="Helical" evidence="8">
    <location>
        <begin position="55"/>
        <end position="72"/>
    </location>
</feature>
<dbReference type="Gene3D" id="1.10.3470.10">
    <property type="entry name" value="ABC transporter involved in vitamin B12 uptake, BtuC"/>
    <property type="match status" value="1"/>
</dbReference>
<sequence>MLAAIALVVLLALACAGSLVFGSREVALADALAALLDPQLSDIGSIAVRERIPRTVLAVMAGAALGLSGALLQAVTRNPLAEPGILGVNTGASLAVVCGIAFFGASTGQHFLVLALIGAALTAVLVFAIGGVGTGGATPVRLALAGAATTAALSSLVSAVLLPRLQAMEEFRFWQVGDVSRAQWDVMLTVAPVIGIAALVGLVVAPLLDVLALGDDVARGLGVSATGVRVLGAGAGIALGGAAHAAAGPIAFVGLAVPHVLRILVGSSQRWLLPLSMLGGATLLVAADLVGRVVARPAELESGIVTAIVGAPVLVLVAMRMRGRQ</sequence>
<dbReference type="Pfam" id="PF01032">
    <property type="entry name" value="FecCD"/>
    <property type="match status" value="1"/>
</dbReference>
<evidence type="ECO:0000256" key="1">
    <source>
        <dbReference type="ARBA" id="ARBA00004651"/>
    </source>
</evidence>
<dbReference type="Proteomes" id="UP001501266">
    <property type="component" value="Unassembled WGS sequence"/>
</dbReference>
<dbReference type="EMBL" id="BAAAKK010000005">
    <property type="protein sequence ID" value="GAA1424751.1"/>
    <property type="molecule type" value="Genomic_DNA"/>
</dbReference>
<dbReference type="InterPro" id="IPR000522">
    <property type="entry name" value="ABC_transptr_permease_BtuC"/>
</dbReference>
<keyword evidence="7 8" id="KW-0472">Membrane</keyword>
<accession>A0ABN1YXA6</accession>
<feature type="transmembrane region" description="Helical" evidence="8">
    <location>
        <begin position="182"/>
        <end position="208"/>
    </location>
</feature>
<evidence type="ECO:0000256" key="3">
    <source>
        <dbReference type="ARBA" id="ARBA00022448"/>
    </source>
</evidence>
<name>A0ABN1YXA6_9MICO</name>
<dbReference type="PANTHER" id="PTHR30472">
    <property type="entry name" value="FERRIC ENTEROBACTIN TRANSPORT SYSTEM PERMEASE PROTEIN"/>
    <property type="match status" value="1"/>
</dbReference>
<evidence type="ECO:0000256" key="2">
    <source>
        <dbReference type="ARBA" id="ARBA00007935"/>
    </source>
</evidence>
<feature type="transmembrane region" description="Helical" evidence="8">
    <location>
        <begin position="84"/>
        <end position="105"/>
    </location>
</feature>
<dbReference type="InterPro" id="IPR037294">
    <property type="entry name" value="ABC_BtuC-like"/>
</dbReference>
<keyword evidence="6 8" id="KW-1133">Transmembrane helix</keyword>
<evidence type="ECO:0000313" key="9">
    <source>
        <dbReference type="EMBL" id="GAA1424751.1"/>
    </source>
</evidence>
<gene>
    <name evidence="9" type="ORF">GCM10009640_21650</name>
</gene>
<reference evidence="9 10" key="1">
    <citation type="journal article" date="2019" name="Int. J. Syst. Evol. Microbiol.">
        <title>The Global Catalogue of Microorganisms (GCM) 10K type strain sequencing project: providing services to taxonomists for standard genome sequencing and annotation.</title>
        <authorList>
            <consortium name="The Broad Institute Genomics Platform"/>
            <consortium name="The Broad Institute Genome Sequencing Center for Infectious Disease"/>
            <person name="Wu L."/>
            <person name="Ma J."/>
        </authorList>
    </citation>
    <scope>NUCLEOTIDE SEQUENCE [LARGE SCALE GENOMIC DNA]</scope>
    <source>
        <strain evidence="9 10">JCM 12398</strain>
    </source>
</reference>
<dbReference type="SUPFAM" id="SSF81345">
    <property type="entry name" value="ABC transporter involved in vitamin B12 uptake, BtuC"/>
    <property type="match status" value="1"/>
</dbReference>
<feature type="transmembrane region" description="Helical" evidence="8">
    <location>
        <begin position="142"/>
        <end position="162"/>
    </location>
</feature>
<organism evidence="9 10">
    <name type="scientific">Agrococcus citreus</name>
    <dbReference type="NCBI Taxonomy" id="84643"/>
    <lineage>
        <taxon>Bacteria</taxon>
        <taxon>Bacillati</taxon>
        <taxon>Actinomycetota</taxon>
        <taxon>Actinomycetes</taxon>
        <taxon>Micrococcales</taxon>
        <taxon>Microbacteriaceae</taxon>
        <taxon>Agrococcus</taxon>
    </lineage>
</organism>
<evidence type="ECO:0000256" key="5">
    <source>
        <dbReference type="ARBA" id="ARBA00022692"/>
    </source>
</evidence>
<keyword evidence="5 8" id="KW-0812">Transmembrane</keyword>
<keyword evidence="3" id="KW-0813">Transport</keyword>
<dbReference type="CDD" id="cd06550">
    <property type="entry name" value="TM_ABC_iron-siderophores_like"/>
    <property type="match status" value="1"/>
</dbReference>
<evidence type="ECO:0000313" key="10">
    <source>
        <dbReference type="Proteomes" id="UP001501266"/>
    </source>
</evidence>
<feature type="transmembrane region" description="Helical" evidence="8">
    <location>
        <begin position="271"/>
        <end position="290"/>
    </location>
</feature>
<evidence type="ECO:0000256" key="7">
    <source>
        <dbReference type="ARBA" id="ARBA00023136"/>
    </source>
</evidence>
<comment type="caution">
    <text evidence="9">The sequence shown here is derived from an EMBL/GenBank/DDBJ whole genome shotgun (WGS) entry which is preliminary data.</text>
</comment>